<dbReference type="AlphaFoldDB" id="T0J195"/>
<dbReference type="Proteomes" id="UP000015523">
    <property type="component" value="Unassembled WGS sequence"/>
</dbReference>
<dbReference type="EMBL" id="AUWY01000091">
    <property type="protein sequence ID" value="EQB31731.1"/>
    <property type="molecule type" value="Genomic_DNA"/>
</dbReference>
<evidence type="ECO:0000313" key="2">
    <source>
        <dbReference type="Proteomes" id="UP000015523"/>
    </source>
</evidence>
<proteinExistence type="predicted"/>
<accession>T0J195</accession>
<reference evidence="1 2" key="1">
    <citation type="journal article" date="2013" name="Genome Announc.">
        <title>Draft Genome Sequence of Sphingobium ummariense Strain RL-3, a Hexachlorocyclohexane-Degrading Bacterium.</title>
        <authorList>
            <person name="Kohli P."/>
            <person name="Dua A."/>
            <person name="Sangwan N."/>
            <person name="Oldach P."/>
            <person name="Khurana J.P."/>
            <person name="Lal R."/>
        </authorList>
    </citation>
    <scope>NUCLEOTIDE SEQUENCE [LARGE SCALE GENOMIC DNA]</scope>
    <source>
        <strain evidence="1 2">RL-3</strain>
    </source>
</reference>
<evidence type="ECO:0000313" key="1">
    <source>
        <dbReference type="EMBL" id="EQB31731.1"/>
    </source>
</evidence>
<gene>
    <name evidence="1" type="ORF">M529_13200</name>
</gene>
<protein>
    <submittedName>
        <fullName evidence="1">Uncharacterized protein</fullName>
    </submittedName>
</protein>
<sequence length="63" mass="6362">MVVAIAFAGGEMAGAGTGAGLIWAAATDERLTAARTAVSAWRMCIISLAGAEHKAIFRTLKGA</sequence>
<organism evidence="1 2">
    <name type="scientific">Sphingobium ummariense RL-3</name>
    <dbReference type="NCBI Taxonomy" id="1346791"/>
    <lineage>
        <taxon>Bacteria</taxon>
        <taxon>Pseudomonadati</taxon>
        <taxon>Pseudomonadota</taxon>
        <taxon>Alphaproteobacteria</taxon>
        <taxon>Sphingomonadales</taxon>
        <taxon>Sphingomonadaceae</taxon>
        <taxon>Sphingobium</taxon>
    </lineage>
</organism>
<comment type="caution">
    <text evidence="1">The sequence shown here is derived from an EMBL/GenBank/DDBJ whole genome shotgun (WGS) entry which is preliminary data.</text>
</comment>
<name>T0J195_9SPHN</name>
<keyword evidence="2" id="KW-1185">Reference proteome</keyword>